<evidence type="ECO:0000259" key="2">
    <source>
        <dbReference type="PROSITE" id="PS50279"/>
    </source>
</evidence>
<reference evidence="3" key="1">
    <citation type="journal article" date="2015" name="PLoS ONE">
        <title>An Insight into the Sialome of the Lone Star Tick, Amblyomma americanum, with a Glimpse on Its Time Dependent Gene Expression.</title>
        <authorList>
            <person name="Karim S."/>
            <person name="Ribeiro J.M."/>
        </authorList>
    </citation>
    <scope>NUCLEOTIDE SEQUENCE</scope>
    <source>
        <tissue evidence="3">Salivary gland</tissue>
    </source>
</reference>
<accession>A0A0C9RX89</accession>
<dbReference type="Pfam" id="PF00014">
    <property type="entry name" value="Kunitz_BPTI"/>
    <property type="match status" value="1"/>
</dbReference>
<dbReference type="SMART" id="SM00131">
    <property type="entry name" value="KU"/>
    <property type="match status" value="1"/>
</dbReference>
<evidence type="ECO:0000256" key="1">
    <source>
        <dbReference type="SAM" id="SignalP"/>
    </source>
</evidence>
<sequence length="155" mass="17645">MQLLTIFALLCLLGPTLSAHALKERCRKPVASATRTCPKGETHTLRFTYYPGTGKCGQYWHSGCYRGRNRNSFHNFTECMKECNPTSICLKTPTQHRGLIPRVTSFVFDINTLNCTEKKSFRTPDVGPQYNRFFQKDVCKNTCEPDLVEIIRSSG</sequence>
<keyword evidence="1" id="KW-0732">Signal</keyword>
<name>A0A0C9RX89_AMBAM</name>
<dbReference type="InterPro" id="IPR036880">
    <property type="entry name" value="Kunitz_BPTI_sf"/>
</dbReference>
<dbReference type="SUPFAM" id="SSF57362">
    <property type="entry name" value="BPTI-like"/>
    <property type="match status" value="2"/>
</dbReference>
<dbReference type="AlphaFoldDB" id="A0A0C9RX89"/>
<dbReference type="PROSITE" id="PS50279">
    <property type="entry name" value="BPTI_KUNITZ_2"/>
    <property type="match status" value="1"/>
</dbReference>
<dbReference type="EMBL" id="GBZX01000494">
    <property type="protein sequence ID" value="JAG92246.1"/>
    <property type="molecule type" value="mRNA"/>
</dbReference>
<feature type="domain" description="BPTI/Kunitz inhibitor" evidence="2">
    <location>
        <begin position="26"/>
        <end position="83"/>
    </location>
</feature>
<feature type="chain" id="PRO_5002202361" evidence="1">
    <location>
        <begin position="19"/>
        <end position="155"/>
    </location>
</feature>
<dbReference type="InterPro" id="IPR002223">
    <property type="entry name" value="Kunitz_BPTI"/>
</dbReference>
<organism evidence="3">
    <name type="scientific">Amblyomma americanum</name>
    <name type="common">Lone star tick</name>
    <dbReference type="NCBI Taxonomy" id="6943"/>
    <lineage>
        <taxon>Eukaryota</taxon>
        <taxon>Metazoa</taxon>
        <taxon>Ecdysozoa</taxon>
        <taxon>Arthropoda</taxon>
        <taxon>Chelicerata</taxon>
        <taxon>Arachnida</taxon>
        <taxon>Acari</taxon>
        <taxon>Parasitiformes</taxon>
        <taxon>Ixodida</taxon>
        <taxon>Ixodoidea</taxon>
        <taxon>Ixodidae</taxon>
        <taxon>Amblyomminae</taxon>
        <taxon>Amblyomma</taxon>
    </lineage>
</organism>
<dbReference type="Gene3D" id="4.10.410.10">
    <property type="entry name" value="Pancreatic trypsin inhibitor Kunitz domain"/>
    <property type="match status" value="1"/>
</dbReference>
<feature type="signal peptide" evidence="1">
    <location>
        <begin position="1"/>
        <end position="18"/>
    </location>
</feature>
<evidence type="ECO:0000313" key="3">
    <source>
        <dbReference type="EMBL" id="JAG92246.1"/>
    </source>
</evidence>
<protein>
    <submittedName>
        <fullName evidence="3">Putative tick kunitz 1</fullName>
    </submittedName>
</protein>
<dbReference type="GO" id="GO:0004867">
    <property type="term" value="F:serine-type endopeptidase inhibitor activity"/>
    <property type="evidence" value="ECO:0007669"/>
    <property type="project" value="InterPro"/>
</dbReference>
<proteinExistence type="evidence at transcript level"/>